<reference evidence="4" key="1">
    <citation type="journal article" date="2019" name="Int. J. Syst. Evol. Microbiol.">
        <title>The Global Catalogue of Microorganisms (GCM) 10K type strain sequencing project: providing services to taxonomists for standard genome sequencing and annotation.</title>
        <authorList>
            <consortium name="The Broad Institute Genomics Platform"/>
            <consortium name="The Broad Institute Genome Sequencing Center for Infectious Disease"/>
            <person name="Wu L."/>
            <person name="Ma J."/>
        </authorList>
    </citation>
    <scope>NUCLEOTIDE SEQUENCE [LARGE SCALE GENOMIC DNA]</scope>
    <source>
        <strain evidence="4">CCUG 57263</strain>
    </source>
</reference>
<feature type="domain" description="GFO/IDH/MocA-like oxidoreductase" evidence="2">
    <location>
        <begin position="132"/>
        <end position="253"/>
    </location>
</feature>
<feature type="domain" description="Gfo/Idh/MocA-like oxidoreductase N-terminal" evidence="1">
    <location>
        <begin position="20"/>
        <end position="122"/>
    </location>
</feature>
<organism evidence="3 4">
    <name type="scientific">Paenibacillus residui</name>
    <dbReference type="NCBI Taxonomy" id="629724"/>
    <lineage>
        <taxon>Bacteria</taxon>
        <taxon>Bacillati</taxon>
        <taxon>Bacillota</taxon>
        <taxon>Bacilli</taxon>
        <taxon>Bacillales</taxon>
        <taxon>Paenibacillaceae</taxon>
        <taxon>Paenibacillus</taxon>
    </lineage>
</organism>
<dbReference type="Gene3D" id="3.30.360.10">
    <property type="entry name" value="Dihydrodipicolinate Reductase, domain 2"/>
    <property type="match status" value="1"/>
</dbReference>
<dbReference type="SUPFAM" id="SSF51735">
    <property type="entry name" value="NAD(P)-binding Rossmann-fold domains"/>
    <property type="match status" value="1"/>
</dbReference>
<dbReference type="Proteomes" id="UP001597120">
    <property type="component" value="Unassembled WGS sequence"/>
</dbReference>
<dbReference type="Pfam" id="PF22725">
    <property type="entry name" value="GFO_IDH_MocA_C3"/>
    <property type="match status" value="1"/>
</dbReference>
<evidence type="ECO:0000313" key="4">
    <source>
        <dbReference type="Proteomes" id="UP001597120"/>
    </source>
</evidence>
<name>A0ABW3D5U6_9BACL</name>
<evidence type="ECO:0000259" key="2">
    <source>
        <dbReference type="Pfam" id="PF22725"/>
    </source>
</evidence>
<evidence type="ECO:0000313" key="3">
    <source>
        <dbReference type="EMBL" id="MFD0868651.1"/>
    </source>
</evidence>
<dbReference type="PANTHER" id="PTHR43377">
    <property type="entry name" value="BILIVERDIN REDUCTASE A"/>
    <property type="match status" value="1"/>
</dbReference>
<dbReference type="InterPro" id="IPR036291">
    <property type="entry name" value="NAD(P)-bd_dom_sf"/>
</dbReference>
<protein>
    <submittedName>
        <fullName evidence="3">Gfo/Idh/MocA family protein</fullName>
    </submittedName>
</protein>
<proteinExistence type="predicted"/>
<dbReference type="Gene3D" id="3.40.50.720">
    <property type="entry name" value="NAD(P)-binding Rossmann-like Domain"/>
    <property type="match status" value="1"/>
</dbReference>
<dbReference type="InterPro" id="IPR055170">
    <property type="entry name" value="GFO_IDH_MocA-like_dom"/>
</dbReference>
<evidence type="ECO:0000259" key="1">
    <source>
        <dbReference type="Pfam" id="PF01408"/>
    </source>
</evidence>
<comment type="caution">
    <text evidence="3">The sequence shown here is derived from an EMBL/GenBank/DDBJ whole genome shotgun (WGS) entry which is preliminary data.</text>
</comment>
<keyword evidence="4" id="KW-1185">Reference proteome</keyword>
<dbReference type="PANTHER" id="PTHR43377:SF1">
    <property type="entry name" value="BILIVERDIN REDUCTASE A"/>
    <property type="match status" value="1"/>
</dbReference>
<sequence length="329" mass="36197">MTAALKVGMISFAHGHAFSYFRALMNIPNVEVTGIADEVKSRVQELTEKHSIPYYEDYRQLLETDIDAVVICSENVHHAKLTIDSANAGKHVLCEKPLGVSVEEMEEMIRVCKDNGVQLMTAFPCRYITAVTEAKAAIERGEIGEILAIKGTNRGTMPGGWFIEPSLSGGGAVLDHTVHVMDLMNWFLGSRVKEVYAEAGTLFHDIAVDDAGLVHVKYENGVVAVLDTSWSRPKSFPTWGDVTMEIIGTRGVISVDSFAQKNEVYNDEKMKTQWSSWADGMDEGLVRGFLDAIRDNREVPITGEDGLRSTEVALAAYESIKKGQPVKLG</sequence>
<dbReference type="RefSeq" id="WP_379286718.1">
    <property type="nucleotide sequence ID" value="NZ_JBHTIU010000019.1"/>
</dbReference>
<dbReference type="InterPro" id="IPR000683">
    <property type="entry name" value="Gfo/Idh/MocA-like_OxRdtase_N"/>
</dbReference>
<dbReference type="EMBL" id="JBHTIU010000019">
    <property type="protein sequence ID" value="MFD0868651.1"/>
    <property type="molecule type" value="Genomic_DNA"/>
</dbReference>
<dbReference type="InterPro" id="IPR051450">
    <property type="entry name" value="Gfo/Idh/MocA_Oxidoreductases"/>
</dbReference>
<dbReference type="SUPFAM" id="SSF55347">
    <property type="entry name" value="Glyceraldehyde-3-phosphate dehydrogenase-like, C-terminal domain"/>
    <property type="match status" value="1"/>
</dbReference>
<gene>
    <name evidence="3" type="ORF">ACFQ03_05780</name>
</gene>
<dbReference type="Pfam" id="PF01408">
    <property type="entry name" value="GFO_IDH_MocA"/>
    <property type="match status" value="1"/>
</dbReference>
<accession>A0ABW3D5U6</accession>